<dbReference type="SMART" id="SM00852">
    <property type="entry name" value="MoCF_biosynth"/>
    <property type="match status" value="1"/>
</dbReference>
<evidence type="ECO:0000259" key="3">
    <source>
        <dbReference type="SMART" id="SM00852"/>
    </source>
</evidence>
<dbReference type="CDD" id="cd00887">
    <property type="entry name" value="MoeA"/>
    <property type="match status" value="1"/>
</dbReference>
<keyword evidence="2" id="KW-0501">Molybdenum cofactor biosynthesis</keyword>
<proteinExistence type="predicted"/>
<comment type="pathway">
    <text evidence="1">Cofactor biosynthesis; molybdopterin biosynthesis.</text>
</comment>
<dbReference type="Pfam" id="PF00994">
    <property type="entry name" value="MoCF_biosynth"/>
    <property type="match status" value="1"/>
</dbReference>
<dbReference type="InterPro" id="IPR036688">
    <property type="entry name" value="MoeA_C_domain_IV_sf"/>
</dbReference>
<gene>
    <name evidence="4" type="primary">moeA_5</name>
    <name evidence="4" type="ORF">GALL_136040</name>
</gene>
<dbReference type="NCBIfam" id="TIGR00177">
    <property type="entry name" value="molyb_syn"/>
    <property type="match status" value="1"/>
</dbReference>
<comment type="caution">
    <text evidence="4">The sequence shown here is derived from an EMBL/GenBank/DDBJ whole genome shotgun (WGS) entry which is preliminary data.</text>
</comment>
<sequence length="407" mass="42597">MADAGPRSLLSPAEAERLVAEAMPRLGTDRLPLDLARGRVLREDVIADRPLPPFDRVTLDGYALRAADAAGASAEFTISGFQPAGHPPLSLPASPGHCIEVATGAVLPDGADCVVPYEKVERADNRVILRCAEAPRPGDAVHARGSDRQAGSLLLRSGARLRGRELAVAASCGRTDLLVSSRPRIGLLVTGDELADPGAPVMPWQQRRSNDVALRSVLEAAGAEVRCRHVGDDATKMGAMLAELLEVSDFVVTTGGVSKGRLDLLPDLLSRAGATSRFHGVAQRPGKPLWFGLSGGRPVFGLPGNPVSSFVCLHRYVLPALGCAAGAAARPVDFVPLVEPVRSDRVLTLYVPAVLVRGGSGGRMARLVPTNTSGDLTALVDTDGFVEIPPDGGSLPAGFLAPFRPWA</sequence>
<reference evidence="4" key="1">
    <citation type="submission" date="2016-10" db="EMBL/GenBank/DDBJ databases">
        <title>Sequence of Gallionella enrichment culture.</title>
        <authorList>
            <person name="Poehlein A."/>
            <person name="Muehling M."/>
            <person name="Daniel R."/>
        </authorList>
    </citation>
    <scope>NUCLEOTIDE SEQUENCE</scope>
</reference>
<dbReference type="InterPro" id="IPR036425">
    <property type="entry name" value="MoaB/Mog-like_dom_sf"/>
</dbReference>
<dbReference type="InterPro" id="IPR005111">
    <property type="entry name" value="MoeA_C_domain_IV"/>
</dbReference>
<dbReference type="GO" id="GO:0005829">
    <property type="term" value="C:cytosol"/>
    <property type="evidence" value="ECO:0007669"/>
    <property type="project" value="TreeGrafter"/>
</dbReference>
<dbReference type="InterPro" id="IPR036135">
    <property type="entry name" value="MoeA_linker/N_sf"/>
</dbReference>
<feature type="domain" description="MoaB/Mog" evidence="3">
    <location>
        <begin position="186"/>
        <end position="323"/>
    </location>
</feature>
<evidence type="ECO:0000313" key="4">
    <source>
        <dbReference type="EMBL" id="OIR04404.1"/>
    </source>
</evidence>
<dbReference type="EMBL" id="MLJW01000058">
    <property type="protein sequence ID" value="OIR04404.1"/>
    <property type="molecule type" value="Genomic_DNA"/>
</dbReference>
<evidence type="ECO:0000256" key="2">
    <source>
        <dbReference type="ARBA" id="ARBA00023150"/>
    </source>
</evidence>
<protein>
    <submittedName>
        <fullName evidence="4">Molybdopterin molybdenumtransferase</fullName>
        <ecNumber evidence="4">2.10.1.1</ecNumber>
    </submittedName>
</protein>
<dbReference type="Gene3D" id="3.90.105.10">
    <property type="entry name" value="Molybdopterin biosynthesis moea protein, domain 2"/>
    <property type="match status" value="1"/>
</dbReference>
<dbReference type="AlphaFoldDB" id="A0A1J5SRZ6"/>
<dbReference type="PROSITE" id="PS01079">
    <property type="entry name" value="MOCF_BIOSYNTHESIS_2"/>
    <property type="match status" value="1"/>
</dbReference>
<dbReference type="InterPro" id="IPR005110">
    <property type="entry name" value="MoeA_linker/N"/>
</dbReference>
<accession>A0A1J5SRZ6</accession>
<dbReference type="Gene3D" id="3.40.980.10">
    <property type="entry name" value="MoaB/Mog-like domain"/>
    <property type="match status" value="1"/>
</dbReference>
<dbReference type="EC" id="2.10.1.1" evidence="4"/>
<dbReference type="SUPFAM" id="SSF63867">
    <property type="entry name" value="MoeA C-terminal domain-like"/>
    <property type="match status" value="1"/>
</dbReference>
<dbReference type="SUPFAM" id="SSF63882">
    <property type="entry name" value="MoeA N-terminal region -like"/>
    <property type="match status" value="1"/>
</dbReference>
<dbReference type="InterPro" id="IPR008284">
    <property type="entry name" value="MoCF_biosynth_CS"/>
</dbReference>
<dbReference type="GO" id="GO:0061599">
    <property type="term" value="F:molybdopterin molybdotransferase activity"/>
    <property type="evidence" value="ECO:0007669"/>
    <property type="project" value="UniProtKB-EC"/>
</dbReference>
<dbReference type="PANTHER" id="PTHR10192">
    <property type="entry name" value="MOLYBDOPTERIN BIOSYNTHESIS PROTEIN"/>
    <property type="match status" value="1"/>
</dbReference>
<name>A0A1J5SRZ6_9ZZZZ</name>
<dbReference type="Pfam" id="PF03454">
    <property type="entry name" value="MoeA_C"/>
    <property type="match status" value="1"/>
</dbReference>
<dbReference type="UniPathway" id="UPA00344"/>
<dbReference type="InterPro" id="IPR001453">
    <property type="entry name" value="MoaB/Mog_dom"/>
</dbReference>
<dbReference type="Pfam" id="PF03453">
    <property type="entry name" value="MoeA_N"/>
    <property type="match status" value="1"/>
</dbReference>
<organism evidence="4">
    <name type="scientific">mine drainage metagenome</name>
    <dbReference type="NCBI Taxonomy" id="410659"/>
    <lineage>
        <taxon>unclassified sequences</taxon>
        <taxon>metagenomes</taxon>
        <taxon>ecological metagenomes</taxon>
    </lineage>
</organism>
<dbReference type="SUPFAM" id="SSF53218">
    <property type="entry name" value="Molybdenum cofactor biosynthesis proteins"/>
    <property type="match status" value="1"/>
</dbReference>
<evidence type="ECO:0000256" key="1">
    <source>
        <dbReference type="ARBA" id="ARBA00005046"/>
    </source>
</evidence>
<dbReference type="InterPro" id="IPR038987">
    <property type="entry name" value="MoeA-like"/>
</dbReference>
<dbReference type="Gene3D" id="2.170.190.11">
    <property type="entry name" value="Molybdopterin biosynthesis moea protein, domain 3"/>
    <property type="match status" value="1"/>
</dbReference>
<dbReference type="GO" id="GO:0006777">
    <property type="term" value="P:Mo-molybdopterin cofactor biosynthetic process"/>
    <property type="evidence" value="ECO:0007669"/>
    <property type="project" value="UniProtKB-KW"/>
</dbReference>
<keyword evidence="4" id="KW-0808">Transferase</keyword>
<dbReference type="Gene3D" id="2.40.340.10">
    <property type="entry name" value="MoeA, C-terminal, domain IV"/>
    <property type="match status" value="1"/>
</dbReference>
<dbReference type="PANTHER" id="PTHR10192:SF5">
    <property type="entry name" value="GEPHYRIN"/>
    <property type="match status" value="1"/>
</dbReference>